<organism evidence="2 3">
    <name type="scientific">Phormidesmis priestleyi</name>
    <dbReference type="NCBI Taxonomy" id="268141"/>
    <lineage>
        <taxon>Bacteria</taxon>
        <taxon>Bacillati</taxon>
        <taxon>Cyanobacteriota</taxon>
        <taxon>Cyanophyceae</taxon>
        <taxon>Leptolyngbyales</taxon>
        <taxon>Leptolyngbyaceae</taxon>
        <taxon>Phormidesmis</taxon>
    </lineage>
</organism>
<reference evidence="3" key="1">
    <citation type="submission" date="2018-04" db="EMBL/GenBank/DDBJ databases">
        <authorList>
            <person name="Cornet L."/>
        </authorList>
    </citation>
    <scope>NUCLEOTIDE SEQUENCE [LARGE SCALE GENOMIC DNA]</scope>
</reference>
<evidence type="ECO:0000256" key="1">
    <source>
        <dbReference type="SAM" id="Coils"/>
    </source>
</evidence>
<proteinExistence type="predicted"/>
<protein>
    <submittedName>
        <fullName evidence="2">Uncharacterized protein</fullName>
    </submittedName>
</protein>
<comment type="caution">
    <text evidence="2">The sequence shown here is derived from an EMBL/GenBank/DDBJ whole genome shotgun (WGS) entry which is preliminary data.</text>
</comment>
<evidence type="ECO:0000313" key="2">
    <source>
        <dbReference type="EMBL" id="PZO60288.1"/>
    </source>
</evidence>
<dbReference type="Proteomes" id="UP000249794">
    <property type="component" value="Unassembled WGS sequence"/>
</dbReference>
<feature type="coiled-coil region" evidence="1">
    <location>
        <begin position="96"/>
        <end position="134"/>
    </location>
</feature>
<dbReference type="EMBL" id="QBMP01000012">
    <property type="protein sequence ID" value="PZO60288.1"/>
    <property type="molecule type" value="Genomic_DNA"/>
</dbReference>
<feature type="coiled-coil region" evidence="1">
    <location>
        <begin position="5"/>
        <end position="64"/>
    </location>
</feature>
<sequence length="157" mass="17635">MSQDVTQWVAEVRSLQRQVSELQRSRDQAYASADNLRQMYEAEAQQRRRDNASYSQKIEQLQQTLADSQMPSAAPSNQLNAEINALQISPLNPNSVAQLQAQLMSASRQSQELKAQLEAEQNDHKQTRESLTAALGDAVDLLAKERLQYHPQSQIGS</sequence>
<keyword evidence="1" id="KW-0175">Coiled coil</keyword>
<accession>A0A2W4ZZD9</accession>
<dbReference type="AlphaFoldDB" id="A0A2W4ZZD9"/>
<reference evidence="2 3" key="2">
    <citation type="submission" date="2018-06" db="EMBL/GenBank/DDBJ databases">
        <title>Metagenomic assembly of (sub)arctic Cyanobacteria and their associated microbiome from non-axenic cultures.</title>
        <authorList>
            <person name="Baurain D."/>
        </authorList>
    </citation>
    <scope>NUCLEOTIDE SEQUENCE [LARGE SCALE GENOMIC DNA]</scope>
    <source>
        <strain evidence="2">ULC027bin1</strain>
    </source>
</reference>
<evidence type="ECO:0000313" key="3">
    <source>
        <dbReference type="Proteomes" id="UP000249794"/>
    </source>
</evidence>
<name>A0A2W4ZZD9_9CYAN</name>
<gene>
    <name evidence="2" type="ORF">DCF15_02375</name>
</gene>